<dbReference type="GO" id="GO:0004386">
    <property type="term" value="F:helicase activity"/>
    <property type="evidence" value="ECO:0007669"/>
    <property type="project" value="UniProtKB-KW"/>
</dbReference>
<keyword evidence="3" id="KW-0378">Hydrolase</keyword>
<dbReference type="Gene3D" id="3.40.50.10810">
    <property type="entry name" value="Tandem AAA-ATPase domain"/>
    <property type="match status" value="1"/>
</dbReference>
<evidence type="ECO:0000256" key="2">
    <source>
        <dbReference type="ARBA" id="ARBA00022741"/>
    </source>
</evidence>
<keyword evidence="3" id="KW-0347">Helicase</keyword>
<gene>
    <name evidence="6" type="ORF">ZEAMMB73_Zm00001d047708</name>
</gene>
<dbReference type="GO" id="GO:0005524">
    <property type="term" value="F:ATP binding"/>
    <property type="evidence" value="ECO:0007669"/>
    <property type="project" value="UniProtKB-KW"/>
</dbReference>
<evidence type="ECO:0000256" key="3">
    <source>
        <dbReference type="ARBA" id="ARBA00022806"/>
    </source>
</evidence>
<dbReference type="GO" id="GO:0005634">
    <property type="term" value="C:nucleus"/>
    <property type="evidence" value="ECO:0007669"/>
    <property type="project" value="UniProtKB-SubCell"/>
</dbReference>
<accession>A0A1D6PCH8</accession>
<proteinExistence type="predicted"/>
<dbReference type="GO" id="GO:0080188">
    <property type="term" value="P:gene silencing by siRNA-directed DNA methylation"/>
    <property type="evidence" value="ECO:0007669"/>
    <property type="project" value="InterPro"/>
</dbReference>
<organism evidence="6">
    <name type="scientific">Zea mays</name>
    <name type="common">Maize</name>
    <dbReference type="NCBI Taxonomy" id="4577"/>
    <lineage>
        <taxon>Eukaryota</taxon>
        <taxon>Viridiplantae</taxon>
        <taxon>Streptophyta</taxon>
        <taxon>Embryophyta</taxon>
        <taxon>Tracheophyta</taxon>
        <taxon>Spermatophyta</taxon>
        <taxon>Magnoliopsida</taxon>
        <taxon>Liliopsida</taxon>
        <taxon>Poales</taxon>
        <taxon>Poaceae</taxon>
        <taxon>PACMAD clade</taxon>
        <taxon>Panicoideae</taxon>
        <taxon>Andropogonodae</taxon>
        <taxon>Andropogoneae</taxon>
        <taxon>Tripsacinae</taxon>
        <taxon>Zea</taxon>
    </lineage>
</organism>
<dbReference type="InParanoid" id="A0A1D6PCH8"/>
<dbReference type="STRING" id="4577.A0A1D6PCH8"/>
<keyword evidence="4" id="KW-0067">ATP-binding</keyword>
<dbReference type="ExpressionAtlas" id="A0A1D6PCH8">
    <property type="expression patterns" value="baseline and differential"/>
</dbReference>
<dbReference type="AlphaFoldDB" id="A0A1D6PCH8"/>
<comment type="subcellular location">
    <subcellularLocation>
        <location evidence="1">Nucleus</location>
    </subcellularLocation>
</comment>
<reference evidence="6" key="1">
    <citation type="submission" date="2015-12" db="EMBL/GenBank/DDBJ databases">
        <title>Update maize B73 reference genome by single molecule sequencing technologies.</title>
        <authorList>
            <consortium name="Maize Genome Sequencing Project"/>
            <person name="Ware D."/>
        </authorList>
    </citation>
    <scope>NUCLEOTIDE SEQUENCE</scope>
    <source>
        <tissue evidence="6">Seedling</tissue>
    </source>
</reference>
<keyword evidence="5" id="KW-0539">Nucleus</keyword>
<dbReference type="InterPro" id="IPR044567">
    <property type="entry name" value="CLSY/DRD1"/>
</dbReference>
<dbReference type="EMBL" id="CM000785">
    <property type="protein sequence ID" value="AQL07327.1"/>
    <property type="molecule type" value="Genomic_DNA"/>
</dbReference>
<dbReference type="IntAct" id="A0A1D6PCH8">
    <property type="interactions" value="1"/>
</dbReference>
<dbReference type="InterPro" id="IPR038718">
    <property type="entry name" value="SNF2-like_sf"/>
</dbReference>
<dbReference type="PANTHER" id="PTHR45821">
    <property type="entry name" value="SNF2 DOMAIN-CONTAINING PROTEIN CLASSY 2-RELATED"/>
    <property type="match status" value="1"/>
</dbReference>
<evidence type="ECO:0000313" key="6">
    <source>
        <dbReference type="EMBL" id="AQL07327.1"/>
    </source>
</evidence>
<name>A0A1D6PCH8_MAIZE</name>
<evidence type="ECO:0000256" key="1">
    <source>
        <dbReference type="ARBA" id="ARBA00004123"/>
    </source>
</evidence>
<evidence type="ECO:0000256" key="5">
    <source>
        <dbReference type="ARBA" id="ARBA00023242"/>
    </source>
</evidence>
<dbReference type="PANTHER" id="PTHR45821:SF2">
    <property type="entry name" value="SNF2 DOMAIN-CONTAINING PROTEIN CLASSY 2"/>
    <property type="match status" value="1"/>
</dbReference>
<keyword evidence="2" id="KW-0547">Nucleotide-binding</keyword>
<protein>
    <submittedName>
        <fullName evidence="6">SNF2 domain-containing protein CLASSY 1</fullName>
    </submittedName>
</protein>
<sequence>MADSEVVHESNTDLGKGGEHSLHDYVLDEQLGLTCRLCNVVCIEAKDFFPPMFTGKDHERPERNHFGQDGHVLDLSFFEICDPEFSKIKESGNVWASITDLEPKLLAHQRKAFEFIWKNLAGSLQLEEMDGSTSRGGCAVAHTPEAGKTLLLILFLVSYLKVHTQEAGHWSS</sequence>
<evidence type="ECO:0000256" key="4">
    <source>
        <dbReference type="ARBA" id="ARBA00022840"/>
    </source>
</evidence>